<protein>
    <submittedName>
        <fullName evidence="2">Drug metabolite transporter superfamily</fullName>
    </submittedName>
</protein>
<keyword evidence="3" id="KW-1185">Reference proteome</keyword>
<gene>
    <name evidence="2" type="ORF">PAPYR_4268</name>
</gene>
<feature type="transmembrane region" description="Helical" evidence="1">
    <location>
        <begin position="41"/>
        <end position="57"/>
    </location>
</feature>
<feature type="transmembrane region" description="Helical" evidence="1">
    <location>
        <begin position="215"/>
        <end position="233"/>
    </location>
</feature>
<proteinExistence type="predicted"/>
<evidence type="ECO:0000313" key="3">
    <source>
        <dbReference type="Proteomes" id="UP001141327"/>
    </source>
</evidence>
<dbReference type="EMBL" id="JAPMOS010000018">
    <property type="protein sequence ID" value="KAJ4459552.1"/>
    <property type="molecule type" value="Genomic_DNA"/>
</dbReference>
<dbReference type="Proteomes" id="UP001141327">
    <property type="component" value="Unassembled WGS sequence"/>
</dbReference>
<comment type="caution">
    <text evidence="2">The sequence shown here is derived from an EMBL/GenBank/DDBJ whole genome shotgun (WGS) entry which is preliminary data.</text>
</comment>
<name>A0ABQ8UK04_9EUKA</name>
<organism evidence="2 3">
    <name type="scientific">Paratrimastix pyriformis</name>
    <dbReference type="NCBI Taxonomy" id="342808"/>
    <lineage>
        <taxon>Eukaryota</taxon>
        <taxon>Metamonada</taxon>
        <taxon>Preaxostyla</taxon>
        <taxon>Paratrimastigidae</taxon>
        <taxon>Paratrimastix</taxon>
    </lineage>
</organism>
<evidence type="ECO:0000256" key="1">
    <source>
        <dbReference type="SAM" id="Phobius"/>
    </source>
</evidence>
<feature type="transmembrane region" description="Helical" evidence="1">
    <location>
        <begin position="69"/>
        <end position="89"/>
    </location>
</feature>
<keyword evidence="1" id="KW-0472">Membrane</keyword>
<dbReference type="PANTHER" id="PTHR13146">
    <property type="match status" value="1"/>
</dbReference>
<evidence type="ECO:0000313" key="2">
    <source>
        <dbReference type="EMBL" id="KAJ4459552.1"/>
    </source>
</evidence>
<keyword evidence="1" id="KW-0812">Transmembrane</keyword>
<accession>A0ABQ8UK04</accession>
<feature type="transmembrane region" description="Helical" evidence="1">
    <location>
        <begin position="178"/>
        <end position="203"/>
    </location>
</feature>
<sequence>MTTFRNAKVYWVAAVPAALDLFSTFFINVGLLWIVASELQMLRSSIVIFTALLTITYRKRHLKRFEWVGVLVVFGGEVIVGVACILGTTGSPTGGPAPWQAAVGIGVVVFAQFTQSLQAVIEEKLLHDLDAPPALLVGMQGAWGMLGTLLCMVVAYFLPGVEGQGLHEDTLDSLVMLARSVLLVGLLAAFTLCILGVNLAGMYITTVASALTRNILDPLCTLAIWLVNLFVHYVISPNYGEPWTIWGWLELAGFMFLCAGMAVYNEMVRLRCFHNSNPTALGGTVEETAQLLPSTPPPAVEPREVRQDFTSINGDPPLPLPGDVAEGFPSGDLYRTTEEDEVIRTIRPPDIFLGLGGPSPNAADPATQQPGCPGSPIVPRSYGGREWASPLAPTTPIPLGASLGAKFRAIRYGDGAAQDILEPADFNFA</sequence>
<reference evidence="2" key="1">
    <citation type="journal article" date="2022" name="bioRxiv">
        <title>Genomics of Preaxostyla Flagellates Illuminates Evolutionary Transitions and the Path Towards Mitochondrial Loss.</title>
        <authorList>
            <person name="Novak L.V.F."/>
            <person name="Treitli S.C."/>
            <person name="Pyrih J."/>
            <person name="Halakuc P."/>
            <person name="Pipaliya S.V."/>
            <person name="Vacek V."/>
            <person name="Brzon O."/>
            <person name="Soukal P."/>
            <person name="Eme L."/>
            <person name="Dacks J.B."/>
            <person name="Karnkowska A."/>
            <person name="Elias M."/>
            <person name="Hampl V."/>
        </authorList>
    </citation>
    <scope>NUCLEOTIDE SEQUENCE</scope>
    <source>
        <strain evidence="2">RCP-MX</strain>
    </source>
</reference>
<feature type="transmembrane region" description="Helical" evidence="1">
    <location>
        <begin position="245"/>
        <end position="264"/>
    </location>
</feature>
<feature type="transmembrane region" description="Helical" evidence="1">
    <location>
        <begin position="9"/>
        <end position="35"/>
    </location>
</feature>
<dbReference type="PANTHER" id="PTHR13146:SF3">
    <property type="entry name" value="EAMA DOMAIN-CONTAINING PROTEIN"/>
    <property type="match status" value="1"/>
</dbReference>
<feature type="transmembrane region" description="Helical" evidence="1">
    <location>
        <begin position="133"/>
        <end position="158"/>
    </location>
</feature>
<keyword evidence="1" id="KW-1133">Transmembrane helix</keyword>